<evidence type="ECO:0000313" key="2">
    <source>
        <dbReference type="Proteomes" id="UP000315673"/>
    </source>
</evidence>
<dbReference type="EMBL" id="CP042306">
    <property type="protein sequence ID" value="QDZ06401.1"/>
    <property type="molecule type" value="Genomic_DNA"/>
</dbReference>
<gene>
    <name evidence="1" type="ORF">FPZ24_02025</name>
</gene>
<dbReference type="AlphaFoldDB" id="A0A5B8LEA5"/>
<dbReference type="OrthoDB" id="7605468at2"/>
<name>A0A5B8LEA5_9SPHN</name>
<accession>A0A5B8LEA5</accession>
<keyword evidence="2" id="KW-1185">Reference proteome</keyword>
<dbReference type="Proteomes" id="UP000315673">
    <property type="component" value="Chromosome"/>
</dbReference>
<dbReference type="RefSeq" id="WP_146569485.1">
    <property type="nucleotide sequence ID" value="NZ_CP042306.1"/>
</dbReference>
<organism evidence="1 2">
    <name type="scientific">Sphingomonas panacisoli</name>
    <dbReference type="NCBI Taxonomy" id="1813879"/>
    <lineage>
        <taxon>Bacteria</taxon>
        <taxon>Pseudomonadati</taxon>
        <taxon>Pseudomonadota</taxon>
        <taxon>Alphaproteobacteria</taxon>
        <taxon>Sphingomonadales</taxon>
        <taxon>Sphingomonadaceae</taxon>
        <taxon>Sphingomonas</taxon>
    </lineage>
</organism>
<protein>
    <submittedName>
        <fullName evidence="1">Uncharacterized protein</fullName>
    </submittedName>
</protein>
<sequence length="76" mass="8612">MWILILAIYQAPPDAVDYDGPWQFWMTKVAEQHYASEAACRNDAVQIIGRIHQGMLAPVRFRCVELEASLPKGAPR</sequence>
<dbReference type="KEGG" id="spai:FPZ24_02025"/>
<proteinExistence type="predicted"/>
<reference evidence="1 2" key="1">
    <citation type="submission" date="2019-07" db="EMBL/GenBank/DDBJ databases">
        <title>Full genome sequence of Sphingomonas sp. 4R-6-7(HKS19).</title>
        <authorList>
            <person name="Im W.-T."/>
        </authorList>
    </citation>
    <scope>NUCLEOTIDE SEQUENCE [LARGE SCALE GENOMIC DNA]</scope>
    <source>
        <strain evidence="1 2">HKS19</strain>
    </source>
</reference>
<evidence type="ECO:0000313" key="1">
    <source>
        <dbReference type="EMBL" id="QDZ06401.1"/>
    </source>
</evidence>